<evidence type="ECO:0000256" key="4">
    <source>
        <dbReference type="ARBA" id="ARBA00022448"/>
    </source>
</evidence>
<dbReference type="Pfam" id="PF00448">
    <property type="entry name" value="SRP54"/>
    <property type="match status" value="1"/>
</dbReference>
<evidence type="ECO:0000256" key="8">
    <source>
        <dbReference type="ARBA" id="ARBA00022927"/>
    </source>
</evidence>
<keyword evidence="15" id="KW-0282">Flagellum</keyword>
<keyword evidence="5" id="KW-1003">Cell membrane</keyword>
<evidence type="ECO:0000256" key="5">
    <source>
        <dbReference type="ARBA" id="ARBA00022475"/>
    </source>
</evidence>
<proteinExistence type="inferred from homology"/>
<evidence type="ECO:0000256" key="10">
    <source>
        <dbReference type="ARBA" id="ARBA00023136"/>
    </source>
</evidence>
<evidence type="ECO:0000256" key="3">
    <source>
        <dbReference type="ARBA" id="ARBA00014919"/>
    </source>
</evidence>
<dbReference type="RefSeq" id="WP_378141658.1">
    <property type="nucleotide sequence ID" value="NZ_JBHSEF010000022.1"/>
</dbReference>
<dbReference type="CDD" id="cd17873">
    <property type="entry name" value="FlhF"/>
    <property type="match status" value="1"/>
</dbReference>
<organism evidence="15 16">
    <name type="scientific">Chryseomicrobium palamuruense</name>
    <dbReference type="NCBI Taxonomy" id="682973"/>
    <lineage>
        <taxon>Bacteria</taxon>
        <taxon>Bacillati</taxon>
        <taxon>Bacillota</taxon>
        <taxon>Bacilli</taxon>
        <taxon>Bacillales</taxon>
        <taxon>Caryophanaceae</taxon>
        <taxon>Chryseomicrobium</taxon>
    </lineage>
</organism>
<evidence type="ECO:0000256" key="13">
    <source>
        <dbReference type="NCBIfam" id="TIGR03499"/>
    </source>
</evidence>
<evidence type="ECO:0000256" key="11">
    <source>
        <dbReference type="ARBA" id="ARBA00023225"/>
    </source>
</evidence>
<keyword evidence="8" id="KW-0653">Protein transport</keyword>
<keyword evidence="6" id="KW-0547">Nucleotide-binding</keyword>
<feature type="domain" description="SRP54-type proteins GTP-binding" evidence="14">
    <location>
        <begin position="175"/>
        <end position="365"/>
    </location>
</feature>
<dbReference type="PANTHER" id="PTHR43134:SF3">
    <property type="entry name" value="FLAGELLAR BIOSYNTHESIS PROTEIN FLHF"/>
    <property type="match status" value="1"/>
</dbReference>
<dbReference type="Gene3D" id="1.20.120.1380">
    <property type="entry name" value="Flagellar FlhF biosynthesis protein, N domain"/>
    <property type="match status" value="1"/>
</dbReference>
<dbReference type="SMART" id="SM00962">
    <property type="entry name" value="SRP54"/>
    <property type="match status" value="1"/>
</dbReference>
<sequence>MKLKTYTAENLDKALDQVRDELGSDAVIVQTKRVKSGGFLGFFQKEHMEVVAALSETKPKEVPVEEVAATVTSPVVEPLIDNRPPARDVRYDKVLVEMKELKELLYDQTKAPKLPKLLREFDDDLKQQGVHSEARMKLIAAILEHQGDKRVTASALLQNVRKAFDELEYAEPEYSRILCFSGPTGVGKTTTIAKWATEEFITKKRKVGLVTTDTFRIGAVEQLKTYASILGVPLEVVTDVKDMGPALERLKDCERILIDTAGRNFQQEQFIDEVRAITSYEEMTTQLVLSLTASYPDSQKLIQSFEQVGFTNIIATKLDETSQPGHLLNLMHDYSYPISYVTTGQHVPHDIRPFNSMLLREVFLGEETSHGSSSSTS</sequence>
<evidence type="ECO:0000256" key="12">
    <source>
        <dbReference type="ARBA" id="ARBA00025337"/>
    </source>
</evidence>
<keyword evidence="4" id="KW-0813">Transport</keyword>
<dbReference type="InterPro" id="IPR027417">
    <property type="entry name" value="P-loop_NTPase"/>
</dbReference>
<evidence type="ECO:0000313" key="16">
    <source>
        <dbReference type="Proteomes" id="UP001595733"/>
    </source>
</evidence>
<evidence type="ECO:0000313" key="15">
    <source>
        <dbReference type="EMBL" id="MFC4355250.1"/>
    </source>
</evidence>
<reference evidence="16" key="1">
    <citation type="journal article" date="2019" name="Int. J. Syst. Evol. Microbiol.">
        <title>The Global Catalogue of Microorganisms (GCM) 10K type strain sequencing project: providing services to taxonomists for standard genome sequencing and annotation.</title>
        <authorList>
            <consortium name="The Broad Institute Genomics Platform"/>
            <consortium name="The Broad Institute Genome Sequencing Center for Infectious Disease"/>
            <person name="Wu L."/>
            <person name="Ma J."/>
        </authorList>
    </citation>
    <scope>NUCLEOTIDE SEQUENCE [LARGE SCALE GENOMIC DNA]</scope>
    <source>
        <strain evidence="16">CCUG 50353</strain>
    </source>
</reference>
<dbReference type="Proteomes" id="UP001595733">
    <property type="component" value="Unassembled WGS sequence"/>
</dbReference>
<gene>
    <name evidence="15" type="primary">flhF</name>
    <name evidence="15" type="ORF">ACFO0S_09350</name>
</gene>
<comment type="function">
    <text evidence="12">Necessary for flagellar biosynthesis. May be involved in translocation of the flagellum.</text>
</comment>
<name>A0ABV8UVC2_9BACL</name>
<dbReference type="EMBL" id="JBHSEF010000022">
    <property type="protein sequence ID" value="MFC4355250.1"/>
    <property type="molecule type" value="Genomic_DNA"/>
</dbReference>
<evidence type="ECO:0000256" key="6">
    <source>
        <dbReference type="ARBA" id="ARBA00022741"/>
    </source>
</evidence>
<keyword evidence="10" id="KW-0472">Membrane</keyword>
<keyword evidence="15" id="KW-0966">Cell projection</keyword>
<comment type="similarity">
    <text evidence="2">Belongs to the GTP-binding SRP family.</text>
</comment>
<comment type="subcellular location">
    <subcellularLocation>
        <location evidence="1">Cell membrane</location>
        <topology evidence="1">Peripheral membrane protein</topology>
        <orientation evidence="1">Cytoplasmic side</orientation>
    </subcellularLocation>
</comment>
<keyword evidence="9" id="KW-0342">GTP-binding</keyword>
<dbReference type="InterPro" id="IPR020006">
    <property type="entry name" value="FlhF"/>
</dbReference>
<evidence type="ECO:0000256" key="2">
    <source>
        <dbReference type="ARBA" id="ARBA00008531"/>
    </source>
</evidence>
<keyword evidence="16" id="KW-1185">Reference proteome</keyword>
<dbReference type="Gene3D" id="3.40.50.300">
    <property type="entry name" value="P-loop containing nucleotide triphosphate hydrolases"/>
    <property type="match status" value="1"/>
</dbReference>
<dbReference type="NCBIfam" id="TIGR03499">
    <property type="entry name" value="FlhF"/>
    <property type="match status" value="1"/>
</dbReference>
<evidence type="ECO:0000256" key="9">
    <source>
        <dbReference type="ARBA" id="ARBA00023134"/>
    </source>
</evidence>
<keyword evidence="15" id="KW-0969">Cilium</keyword>
<dbReference type="SUPFAM" id="SSF52540">
    <property type="entry name" value="P-loop containing nucleoside triphosphate hydrolases"/>
    <property type="match status" value="1"/>
</dbReference>
<protein>
    <recommendedName>
        <fullName evidence="3 13">Flagellar biosynthesis protein FlhF</fullName>
    </recommendedName>
</protein>
<evidence type="ECO:0000259" key="14">
    <source>
        <dbReference type="SMART" id="SM00962"/>
    </source>
</evidence>
<accession>A0ABV8UVC2</accession>
<keyword evidence="11" id="KW-1006">Bacterial flagellum protein export</keyword>
<evidence type="ECO:0000256" key="7">
    <source>
        <dbReference type="ARBA" id="ARBA00022795"/>
    </source>
</evidence>
<comment type="caution">
    <text evidence="15">The sequence shown here is derived from an EMBL/GenBank/DDBJ whole genome shotgun (WGS) entry which is preliminary data.</text>
</comment>
<dbReference type="PANTHER" id="PTHR43134">
    <property type="entry name" value="SIGNAL RECOGNITION PARTICLE RECEPTOR SUBUNIT ALPHA"/>
    <property type="match status" value="1"/>
</dbReference>
<keyword evidence="7" id="KW-1005">Bacterial flagellum biogenesis</keyword>
<dbReference type="InterPro" id="IPR000897">
    <property type="entry name" value="SRP54_GTPase_dom"/>
</dbReference>
<evidence type="ECO:0000256" key="1">
    <source>
        <dbReference type="ARBA" id="ARBA00004413"/>
    </source>
</evidence>
<dbReference type="InterPro" id="IPR047040">
    <property type="entry name" value="FlhF__GTPase_dom"/>
</dbReference>